<evidence type="ECO:0000313" key="2">
    <source>
        <dbReference type="EMBL" id="MCC4308797.1"/>
    </source>
</evidence>
<dbReference type="Proteomes" id="UP001108027">
    <property type="component" value="Unassembled WGS sequence"/>
</dbReference>
<protein>
    <recommendedName>
        <fullName evidence="4">Tetratricopeptide repeat protein</fullName>
    </recommendedName>
</protein>
<evidence type="ECO:0008006" key="4">
    <source>
        <dbReference type="Google" id="ProtNLM"/>
    </source>
</evidence>
<accession>A0A9Q3UNU3</accession>
<proteinExistence type="predicted"/>
<dbReference type="PROSITE" id="PS51257">
    <property type="entry name" value="PROKAR_LIPOPROTEIN"/>
    <property type="match status" value="1"/>
</dbReference>
<dbReference type="InterPro" id="IPR019734">
    <property type="entry name" value="TPR_rpt"/>
</dbReference>
<dbReference type="InterPro" id="IPR011990">
    <property type="entry name" value="TPR-like_helical_dom_sf"/>
</dbReference>
<evidence type="ECO:0000256" key="1">
    <source>
        <dbReference type="PROSITE-ProRule" id="PRU00339"/>
    </source>
</evidence>
<dbReference type="SUPFAM" id="SSF48452">
    <property type="entry name" value="TPR-like"/>
    <property type="match status" value="1"/>
</dbReference>
<dbReference type="AlphaFoldDB" id="A0A9Q3UNU3"/>
<dbReference type="Gene3D" id="1.25.40.10">
    <property type="entry name" value="Tetratricopeptide repeat domain"/>
    <property type="match status" value="1"/>
</dbReference>
<reference evidence="2" key="1">
    <citation type="submission" date="2021-10" db="EMBL/GenBank/DDBJ databases">
        <title>The diversity and Nitrogen Metabolism of Culturable Nitrate-Utilizing Bacteria Within the Oxygen Minimum Zone of the Changjiang (Yangtze River)Estuary.</title>
        <authorList>
            <person name="Zhang D."/>
            <person name="Zheng J."/>
            <person name="Liu S."/>
            <person name="He W."/>
        </authorList>
    </citation>
    <scope>NUCLEOTIDE SEQUENCE</scope>
    <source>
        <strain evidence="2">FXH-223</strain>
    </source>
</reference>
<organism evidence="2 3">
    <name type="scientific">Alloalcanivorax marinus</name>
    <dbReference type="NCBI Taxonomy" id="1177169"/>
    <lineage>
        <taxon>Bacteria</taxon>
        <taxon>Pseudomonadati</taxon>
        <taxon>Pseudomonadota</taxon>
        <taxon>Gammaproteobacteria</taxon>
        <taxon>Oceanospirillales</taxon>
        <taxon>Alcanivoracaceae</taxon>
        <taxon>Alloalcanivorax</taxon>
    </lineage>
</organism>
<dbReference type="PROSITE" id="PS50005">
    <property type="entry name" value="TPR"/>
    <property type="match status" value="1"/>
</dbReference>
<keyword evidence="1" id="KW-0802">TPR repeat</keyword>
<comment type="caution">
    <text evidence="2">The sequence shown here is derived from an EMBL/GenBank/DDBJ whole genome shotgun (WGS) entry which is preliminary data.</text>
</comment>
<keyword evidence="3" id="KW-1185">Reference proteome</keyword>
<gene>
    <name evidence="2" type="ORF">LL252_09475</name>
</gene>
<evidence type="ECO:0000313" key="3">
    <source>
        <dbReference type="Proteomes" id="UP001108027"/>
    </source>
</evidence>
<dbReference type="SMART" id="SM00028">
    <property type="entry name" value="TPR"/>
    <property type="match status" value="2"/>
</dbReference>
<name>A0A9Q3UNU3_9GAMM</name>
<feature type="repeat" description="TPR" evidence="1">
    <location>
        <begin position="291"/>
        <end position="324"/>
    </location>
</feature>
<dbReference type="RefSeq" id="WP_204428975.1">
    <property type="nucleotide sequence ID" value="NZ_ARXL01000007.1"/>
</dbReference>
<dbReference type="EMBL" id="JAJGNA010000009">
    <property type="protein sequence ID" value="MCC4308797.1"/>
    <property type="molecule type" value="Genomic_DNA"/>
</dbReference>
<sequence length="346" mass="39978">MPRPDRRAGLTVALGTALLLSGCATFHPFMAPEQRVDAALREHQYQRALAIIDHTGEHHPQHALLQEQREGVLQASREYRLQAQARAEELADREQWRQAFDTLNSIRDQVVDPAALDDLLARLRLRHDLRLRDLLNQAYLAEAGALLRTDSVDEALAPYPDRRARETREWRTQRRGLLYRGLLEQGQAYAADQQWQRALSSLETARLLYPDAPVPDNLEKARRVLHSARDQARDARDRAHRQEAVQRVDRYRESGELADLLAARTFLQQHRDDEQLTPLRKQVDAWARQRVERTLERGEALYVKGDYQGAYRLWQSVAPLDPDNPELLKKLERGGKVLENLRSLEN</sequence>